<dbReference type="AlphaFoldDB" id="A0AAW7X7Z2"/>
<dbReference type="Proteomes" id="UP001169760">
    <property type="component" value="Unassembled WGS sequence"/>
</dbReference>
<dbReference type="InterPro" id="IPR019734">
    <property type="entry name" value="TPR_rpt"/>
</dbReference>
<protein>
    <submittedName>
        <fullName evidence="4">Tetratricopeptide repeat protein</fullName>
    </submittedName>
</protein>
<feature type="repeat" description="TPR" evidence="1">
    <location>
        <begin position="248"/>
        <end position="281"/>
    </location>
</feature>
<feature type="chain" id="PRO_5043476896" evidence="3">
    <location>
        <begin position="32"/>
        <end position="307"/>
    </location>
</feature>
<sequence>MCSIKKTLFGLPQCLLFVVLWCLAFSHNALAQSQADATEQASKDAQAKGVVEALEEPLYNPFVERYVLDEIKQLRVEMAAQRIEFTKELVGREMSAVDKALGYSNTTVTYFFYLIAAVSSVLVLIGWTSIRDLKEKMQGHADEEISKLITTYERRLRSIEAQLTKKTQHIDENRQEIERTQEIHALWLRAGQESNLQSKVTLYDEILQLRPTDAEALTYKADAVLDMGEPQWAINLCRQALGEEPKYAHALYQLACANVMLENFDEAIKYLREALEQADSYREEMASDPMLEPLKDLPEYRALVEHH</sequence>
<keyword evidence="3" id="KW-0732">Signal</keyword>
<feature type="signal peptide" evidence="3">
    <location>
        <begin position="1"/>
        <end position="31"/>
    </location>
</feature>
<evidence type="ECO:0000313" key="5">
    <source>
        <dbReference type="Proteomes" id="UP001169760"/>
    </source>
</evidence>
<dbReference type="NCBIfam" id="NF047558">
    <property type="entry name" value="TPR_END_plus"/>
    <property type="match status" value="1"/>
</dbReference>
<evidence type="ECO:0000256" key="2">
    <source>
        <dbReference type="SAM" id="Phobius"/>
    </source>
</evidence>
<reference evidence="4" key="1">
    <citation type="submission" date="2023-07" db="EMBL/GenBank/DDBJ databases">
        <title>Genome content predicts the carbon catabolic preferences of heterotrophic bacteria.</title>
        <authorList>
            <person name="Gralka M."/>
        </authorList>
    </citation>
    <scope>NUCLEOTIDE SEQUENCE</scope>
    <source>
        <strain evidence="4">I3M17_2</strain>
    </source>
</reference>
<keyword evidence="2" id="KW-1133">Transmembrane helix</keyword>
<evidence type="ECO:0000256" key="3">
    <source>
        <dbReference type="SAM" id="SignalP"/>
    </source>
</evidence>
<dbReference type="SMART" id="SM00028">
    <property type="entry name" value="TPR"/>
    <property type="match status" value="2"/>
</dbReference>
<evidence type="ECO:0000313" key="4">
    <source>
        <dbReference type="EMBL" id="MDO6422903.1"/>
    </source>
</evidence>
<keyword evidence="2" id="KW-0472">Membrane</keyword>
<dbReference type="EMBL" id="JAUOPB010000007">
    <property type="protein sequence ID" value="MDO6422903.1"/>
    <property type="molecule type" value="Genomic_DNA"/>
</dbReference>
<gene>
    <name evidence="4" type="ORF">Q4521_10500</name>
</gene>
<comment type="caution">
    <text evidence="4">The sequence shown here is derived from an EMBL/GenBank/DDBJ whole genome shotgun (WGS) entry which is preliminary data.</text>
</comment>
<feature type="transmembrane region" description="Helical" evidence="2">
    <location>
        <begin position="110"/>
        <end position="130"/>
    </location>
</feature>
<dbReference type="Pfam" id="PF12895">
    <property type="entry name" value="ANAPC3"/>
    <property type="match status" value="1"/>
</dbReference>
<organism evidence="4 5">
    <name type="scientific">Saccharophagus degradans</name>
    <dbReference type="NCBI Taxonomy" id="86304"/>
    <lineage>
        <taxon>Bacteria</taxon>
        <taxon>Pseudomonadati</taxon>
        <taxon>Pseudomonadota</taxon>
        <taxon>Gammaproteobacteria</taxon>
        <taxon>Cellvibrionales</taxon>
        <taxon>Cellvibrionaceae</taxon>
        <taxon>Saccharophagus</taxon>
    </lineage>
</organism>
<dbReference type="PROSITE" id="PS50005">
    <property type="entry name" value="TPR"/>
    <property type="match status" value="1"/>
</dbReference>
<keyword evidence="1" id="KW-0802">TPR repeat</keyword>
<name>A0AAW7X7Z2_9GAMM</name>
<keyword evidence="2" id="KW-0812">Transmembrane</keyword>
<dbReference type="RefSeq" id="WP_216062900.1">
    <property type="nucleotide sequence ID" value="NZ_JAHKPP010000006.1"/>
</dbReference>
<evidence type="ECO:0000256" key="1">
    <source>
        <dbReference type="PROSITE-ProRule" id="PRU00339"/>
    </source>
</evidence>
<accession>A0AAW7X7Z2</accession>
<proteinExistence type="predicted"/>